<feature type="active site" description="Charge relay system" evidence="5 6">
    <location>
        <position position="218"/>
    </location>
</feature>
<protein>
    <submittedName>
        <fullName evidence="11">Bacillopeptidase F</fullName>
    </submittedName>
</protein>
<gene>
    <name evidence="11" type="ORF">SAMN05216244_3825</name>
</gene>
<dbReference type="InterPro" id="IPR008969">
    <property type="entry name" value="CarboxyPept-like_regulatory"/>
</dbReference>
<feature type="chain" id="PRO_5010252564" evidence="8">
    <location>
        <begin position="25"/>
        <end position="1439"/>
    </location>
</feature>
<dbReference type="STRING" id="482461.SAMN05216244_3825"/>
<evidence type="ECO:0000256" key="6">
    <source>
        <dbReference type="PROSITE-ProRule" id="PRU01240"/>
    </source>
</evidence>
<evidence type="ECO:0000256" key="8">
    <source>
        <dbReference type="SAM" id="SignalP"/>
    </source>
</evidence>
<dbReference type="PANTHER" id="PTHR43806:SF67">
    <property type="entry name" value="EGF-LIKE DOMAIN-CONTAINING PROTEIN"/>
    <property type="match status" value="1"/>
</dbReference>
<dbReference type="GO" id="GO:0006508">
    <property type="term" value="P:proteolysis"/>
    <property type="evidence" value="ECO:0007669"/>
    <property type="project" value="UniProtKB-KW"/>
</dbReference>
<dbReference type="InterPro" id="IPR033857">
    <property type="entry name" value="Bacillopeptidase_F"/>
</dbReference>
<dbReference type="PROSITE" id="PS00138">
    <property type="entry name" value="SUBTILASE_SER"/>
    <property type="match status" value="1"/>
</dbReference>
<dbReference type="Pfam" id="PF00082">
    <property type="entry name" value="Peptidase_S8"/>
    <property type="match status" value="1"/>
</dbReference>
<feature type="signal peptide" evidence="8">
    <location>
        <begin position="1"/>
        <end position="24"/>
    </location>
</feature>
<feature type="region of interest" description="Disordered" evidence="7">
    <location>
        <begin position="782"/>
        <end position="826"/>
    </location>
</feature>
<evidence type="ECO:0000256" key="7">
    <source>
        <dbReference type="SAM" id="MobiDB-lite"/>
    </source>
</evidence>
<dbReference type="Pfam" id="PF05922">
    <property type="entry name" value="Inhibitor_I9"/>
    <property type="match status" value="1"/>
</dbReference>
<dbReference type="InterPro" id="IPR000209">
    <property type="entry name" value="Peptidase_S8/S53_dom"/>
</dbReference>
<accession>A0A1G9XAC8</accession>
<keyword evidence="12" id="KW-1185">Reference proteome</keyword>
<dbReference type="CDD" id="cd07481">
    <property type="entry name" value="Peptidases_S8_BacillopeptidaseF-like"/>
    <property type="match status" value="1"/>
</dbReference>
<evidence type="ECO:0000259" key="9">
    <source>
        <dbReference type="Pfam" id="PF00082"/>
    </source>
</evidence>
<dbReference type="PRINTS" id="PR00723">
    <property type="entry name" value="SUBTILISIN"/>
</dbReference>
<dbReference type="Gene3D" id="2.60.40.1120">
    <property type="entry name" value="Carboxypeptidase-like, regulatory domain"/>
    <property type="match status" value="2"/>
</dbReference>
<keyword evidence="4 6" id="KW-0720">Serine protease</keyword>
<feature type="active site" description="Charge relay system" evidence="5 6">
    <location>
        <position position="265"/>
    </location>
</feature>
<comment type="similarity">
    <text evidence="1 6">Belongs to the peptidase S8 family.</text>
</comment>
<evidence type="ECO:0000256" key="2">
    <source>
        <dbReference type="ARBA" id="ARBA00022670"/>
    </source>
</evidence>
<dbReference type="InterPro" id="IPR013783">
    <property type="entry name" value="Ig-like_fold"/>
</dbReference>
<dbReference type="Proteomes" id="UP000182347">
    <property type="component" value="Unassembled WGS sequence"/>
</dbReference>
<dbReference type="Gene3D" id="2.60.120.200">
    <property type="match status" value="1"/>
</dbReference>
<feature type="region of interest" description="Disordered" evidence="7">
    <location>
        <begin position="396"/>
        <end position="415"/>
    </location>
</feature>
<proteinExistence type="inferred from homology"/>
<evidence type="ECO:0000256" key="4">
    <source>
        <dbReference type="ARBA" id="ARBA00022825"/>
    </source>
</evidence>
<dbReference type="PANTHER" id="PTHR43806">
    <property type="entry name" value="PEPTIDASE S8"/>
    <property type="match status" value="1"/>
</dbReference>
<dbReference type="InterPro" id="IPR050131">
    <property type="entry name" value="Peptidase_S8_subtilisin-like"/>
</dbReference>
<reference evidence="12" key="1">
    <citation type="submission" date="2016-10" db="EMBL/GenBank/DDBJ databases">
        <authorList>
            <person name="Varghese N."/>
            <person name="Submissions S."/>
        </authorList>
    </citation>
    <scope>NUCLEOTIDE SEQUENCE [LARGE SCALE GENOMIC DNA]</scope>
    <source>
        <strain evidence="12">CGMCC 1.6199</strain>
    </source>
</reference>
<dbReference type="Pfam" id="PF09136">
    <property type="entry name" value="Glucodextran_B"/>
    <property type="match status" value="2"/>
</dbReference>
<evidence type="ECO:0000313" key="11">
    <source>
        <dbReference type="EMBL" id="SDM93732.1"/>
    </source>
</evidence>
<evidence type="ECO:0000256" key="5">
    <source>
        <dbReference type="PIRSR" id="PIRSR615500-1"/>
    </source>
</evidence>
<keyword evidence="2 6" id="KW-0645">Protease</keyword>
<evidence type="ECO:0000256" key="3">
    <source>
        <dbReference type="ARBA" id="ARBA00022801"/>
    </source>
</evidence>
<dbReference type="EMBL" id="FNHF01000006">
    <property type="protein sequence ID" value="SDM93732.1"/>
    <property type="molecule type" value="Genomic_DNA"/>
</dbReference>
<feature type="domain" description="Peptidase S8/S53" evidence="9">
    <location>
        <begin position="209"/>
        <end position="492"/>
    </location>
</feature>
<dbReference type="OrthoDB" id="9798386at2"/>
<organism evidence="11 12">
    <name type="scientific">Sediminibacillus halophilus</name>
    <dbReference type="NCBI Taxonomy" id="482461"/>
    <lineage>
        <taxon>Bacteria</taxon>
        <taxon>Bacillati</taxon>
        <taxon>Bacillota</taxon>
        <taxon>Bacilli</taxon>
        <taxon>Bacillales</taxon>
        <taxon>Bacillaceae</taxon>
        <taxon>Sediminibacillus</taxon>
    </lineage>
</organism>
<feature type="domain" description="Inhibitor I9" evidence="10">
    <location>
        <begin position="58"/>
        <end position="169"/>
    </location>
</feature>
<dbReference type="FunFam" id="3.40.50.200:FF:000043">
    <property type="entry name" value="Peptidase S8"/>
    <property type="match status" value="1"/>
</dbReference>
<dbReference type="NCBIfam" id="NF038128">
    <property type="entry name" value="choice_anch_J"/>
    <property type="match status" value="1"/>
</dbReference>
<dbReference type="InterPro" id="IPR015500">
    <property type="entry name" value="Peptidase_S8_subtilisin-rel"/>
</dbReference>
<dbReference type="GO" id="GO:0004252">
    <property type="term" value="F:serine-type endopeptidase activity"/>
    <property type="evidence" value="ECO:0007669"/>
    <property type="project" value="UniProtKB-UniRule"/>
</dbReference>
<dbReference type="PROSITE" id="PS51892">
    <property type="entry name" value="SUBTILASE"/>
    <property type="match status" value="1"/>
</dbReference>
<dbReference type="InterPro" id="IPR023828">
    <property type="entry name" value="Peptidase_S8_Ser-AS"/>
</dbReference>
<evidence type="ECO:0000256" key="1">
    <source>
        <dbReference type="ARBA" id="ARBA00011073"/>
    </source>
</evidence>
<keyword evidence="3 6" id="KW-0378">Hydrolase</keyword>
<dbReference type="SUPFAM" id="SSF49899">
    <property type="entry name" value="Concanavalin A-like lectins/glucanases"/>
    <property type="match status" value="1"/>
</dbReference>
<dbReference type="Gene3D" id="3.40.50.200">
    <property type="entry name" value="Peptidase S8/S53 domain"/>
    <property type="match status" value="1"/>
</dbReference>
<dbReference type="RefSeq" id="WP_074600821.1">
    <property type="nucleotide sequence ID" value="NZ_FNHF01000006.1"/>
</dbReference>
<dbReference type="SUPFAM" id="SSF49464">
    <property type="entry name" value="Carboxypeptidase regulatory domain-like"/>
    <property type="match status" value="2"/>
</dbReference>
<evidence type="ECO:0000259" key="10">
    <source>
        <dbReference type="Pfam" id="PF05922"/>
    </source>
</evidence>
<dbReference type="InterPro" id="IPR013320">
    <property type="entry name" value="ConA-like_dom_sf"/>
</dbReference>
<name>A0A1G9XAC8_9BACI</name>
<sequence>MKWLSISLIAFLVLQLFTYTTASAQSSSTSLSIKDNLQVNNKISKDLTDSFQKKKELTYLVKMKDQANTAKAAKNAAATAQKTDSSLTSSQIKRVKTSAVVTELKSTALESQQSLKTYLESATEKGKVSSFNSYYIVNAMAVTSNEEIMKEIAAMPEVEKILPNRVRKLTPAEQETVKEMKRAKDTNATEWNIDRIGAPEVWEEMGIDGSGVVVANIDTGVQWDHPALQDQYRGFDASNPDQTDHELNWFDATAGEETPYDDQGHGTHTMGTMVGTDEDGSNQIGVAPGAKWIAVKAFTAAGGTDADLLEAGEWVLAPKDADGTPHPEAAPDVVNNSWGGGPGLDEWYRPMVQNWISAGLVPVFSAGNDGPGDGTIAAPANYPEVIAVAATDSSDGLASFSSRGPSPYDGEIKPDIAAPGVNIRSSVPGSNYESGWNGTSMAGPHVAATAALLLQADSSLSVEDVKDILMETADTTTNSQYPEDPNEGFGHGIVNAFNAVSAVVSGVGEITGNVYKEGNDSEEPAIEHVAPEDTYEGVPLSLSAQVNDNVSVDTVELQYRLDGGDWETIAAELVQGDFTEGTYQAVIPGEAIAGESLEYKWKAVDFGENEVETDVFQVSIKEAISTGYEEDFEANPVGWLSFGENNSWQWGVPESGPEEAASGENVYGTNLAGDYDNDSNMTLVMPPVEVPEGDTFLQFKSWFNLENNYDYGHVVVSTDMENWDQLQEFNGTTDGWTDTEVNLSDYAGQNVYVGFHVDTDLSVVREGWYIDDVALTDQADGSTASLHKNTSKKAKTATEDKKSADKKVEKKKKVNPKKLAPSKLKDVTAPQLAKGEIDDQYQPNLLPLDATVTVLETDRSVNTNPADGSFRLLHGAGEYTLQADAYGFYAEEQAVDVPEEGSVEANFTLNPVPTGTVSGQVVNEETGEPIEGATLMLVEDAAVDPVETGADGSYSIDAYEGDYTIRVMAPDFHAKEVAVSIEGDETVELTIEMDPFIGYPGEIGYDDGTAENARAFYDAGNGWAVKMSLAEGQESAMVTGGLFRFWTEDWPVPGGEEFQVAVYDASGPDGAPGKKLGGPYDATALRNGEWTRVDLAEKGISVSGDFYMVYIQTQPNPNTPGLGTDEDGENAGRSWQLVDGGWSQTPESEGNYMIRALVSYAAEAPVIESPSDNSYTKEEVVTVTGSAAPSTTLTVYNNEEEAAVTEVSEDGEFSVDVTLEPGANSLTAVSSTDNGSTDPSDPVVITLDQQKPELTITSPEDGDKTNKEVVKVTGEVVEDNLDKVVVNGQKAEVNEDGTFSKRILVDNGENEIKVRAVDKAGNARVNTITIDAKLAAPEITNVTPEEDIHLQAGESVKIEFDSDADLEATFYIKMPLTNLSNNATELPMTETEEGHYVGYWTATSNLIAEGAEIVVKVGDDYGNVTEAAAEGKLFINTED</sequence>
<keyword evidence="8" id="KW-0732">Signal</keyword>
<feature type="compositionally biased region" description="Basic and acidic residues" evidence="7">
    <location>
        <begin position="796"/>
        <end position="808"/>
    </location>
</feature>
<dbReference type="SUPFAM" id="SSF52743">
    <property type="entry name" value="Subtilisin-like"/>
    <property type="match status" value="1"/>
</dbReference>
<dbReference type="InterPro" id="IPR010259">
    <property type="entry name" value="S8pro/Inhibitor_I9"/>
</dbReference>
<dbReference type="Gene3D" id="2.60.40.10">
    <property type="entry name" value="Immunoglobulins"/>
    <property type="match status" value="2"/>
</dbReference>
<dbReference type="InterPro" id="IPR036852">
    <property type="entry name" value="Peptidase_S8/S53_dom_sf"/>
</dbReference>
<dbReference type="Pfam" id="PF20773">
    <property type="entry name" value="InhA-like_MAM"/>
    <property type="match status" value="1"/>
</dbReference>
<dbReference type="Pfam" id="PF13620">
    <property type="entry name" value="CarboxypepD_reg"/>
    <property type="match status" value="1"/>
</dbReference>
<feature type="active site" description="Charge relay system" evidence="5 6">
    <location>
        <position position="440"/>
    </location>
</feature>
<evidence type="ECO:0000313" key="12">
    <source>
        <dbReference type="Proteomes" id="UP000182347"/>
    </source>
</evidence>